<evidence type="ECO:0000256" key="5">
    <source>
        <dbReference type="ARBA" id="ARBA00022670"/>
    </source>
</evidence>
<dbReference type="InterPro" id="IPR000626">
    <property type="entry name" value="Ubiquitin-like_dom"/>
</dbReference>
<keyword evidence="9" id="KW-0539">Nucleus</keyword>
<dbReference type="GO" id="GO:0004197">
    <property type="term" value="F:cysteine-type endopeptidase activity"/>
    <property type="evidence" value="ECO:0007669"/>
    <property type="project" value="InterPro"/>
</dbReference>
<sequence length="1127" mass="129092">MVVGMKRRKPVQKGLAPGERLKRDKLSGAENEYSQWGWINRTLDSSSISMEHMLTVYGFLDKLRKPICKNKYLKSKEVINTAQMPVKPSTKDPRVTDKLKNEEDIIILSSDDETQTCDKKACKDNPHCLNYLGQARLENEEASLKAYLQASELESSPLEDARDVDVPVGLKVWFQDLAFRDGVYRCITSQEDDHSLEESPIFQLQVTFAALQEGTQRVFNPIKLVESLKLRTFEQQDAQEFSKLFMNHLATEFEKQAVPSLKTLISDQVGQQSYGTMCKKCKHKSEHDSNFLELEVGLEANGNRLEECIEVLLQSEELTDDNKYYCANCDSLQDAIRYTKLRRLPPVLHFSVLRFVFDVSTLERKKSKHAIVFPRLLDMSPFMEAQKSEPVQVPSKREHPDTTLTDDHLYELRGVLLHKGASAYHGHYEAQVFDVTKKQFYQFNDEVVTPISSLQLHKPTADEKLPNNRRTYARKKRRIVDSDIEAESSSVKDDLTNYTSSKDAYMLIYARCDKGSTFAGISPRPQSLTHRSVEELNCRHEEACNAYLKKKEELVDKFELMRSQKQKIYRSWCIEDVKEDSAVVSRRALEAWLSQGLEKPKKTESTDKESQETNVTEAPAGSVMEEEKDRSESPIDPMDLINERPCNTPKSATDFVLDNTSIQCPHGALDPLKVHEMKRMRLNSPLRILPEKRYTIDHTNHITTFDELNESADDFRGTWISKTWLRDWRQPKPKMHSPGKENPHPESFDYVEHVRCPHGQLSQSSTLRIWINESSLFPDWKPTLTSSDEMPDCPSCEVSAAISKENRHEMKLRVDREKDTFRMLLASTFMGMEPQPTPGVRQALIGADFFRRWRAWISRPYDKPRPESIDNSWLLCEHGKLVVDPSKDLGTSVLLITLKDWENFLGLLTDFDFATISIRLYPDGVEKDSKLLNGNSQKEPVSLKEKDTSVKRSQPLRVSHRLRDSNRKVKIKDITVRKDMTVKEMKMEIQDVFNIPTICQQLFLRGNELTDGSETVASLGILANETLDLKEEKEVIDMDSDVDIDSQRSPKKRREEGRAFGGTVLSGDVKRTLPATAAKPETNDTDNKVDDVKPSSPETTDEKHCPMCTFINPPDVIRCTICESDLV</sequence>
<dbReference type="InterPro" id="IPR050164">
    <property type="entry name" value="Peptidase_C19"/>
</dbReference>
<dbReference type="InterPro" id="IPR001394">
    <property type="entry name" value="Peptidase_C19_UCH"/>
</dbReference>
<dbReference type="SUPFAM" id="SSF143791">
    <property type="entry name" value="DUSP-like"/>
    <property type="match status" value="1"/>
</dbReference>
<keyword evidence="6" id="KW-0833">Ubl conjugation pathway</keyword>
<dbReference type="CDD" id="cd01795">
    <property type="entry name" value="Ubl_USP48"/>
    <property type="match status" value="1"/>
</dbReference>
<feature type="domain" description="Ubiquitin-like" evidence="11">
    <location>
        <begin position="956"/>
        <end position="1029"/>
    </location>
</feature>
<dbReference type="Gene3D" id="3.10.20.90">
    <property type="entry name" value="Phosphatidylinositol 3-kinase Catalytic Subunit, Chain A, domain 1"/>
    <property type="match status" value="1"/>
</dbReference>
<dbReference type="InterPro" id="IPR044743">
    <property type="entry name" value="Ubl_USP48"/>
</dbReference>
<dbReference type="PANTHER" id="PTHR24006">
    <property type="entry name" value="UBIQUITIN CARBOXYL-TERMINAL HYDROLASE"/>
    <property type="match status" value="1"/>
</dbReference>
<dbReference type="PROSITE" id="PS00973">
    <property type="entry name" value="USP_2"/>
    <property type="match status" value="1"/>
</dbReference>
<dbReference type="GO" id="GO:0005829">
    <property type="term" value="C:cytosol"/>
    <property type="evidence" value="ECO:0007669"/>
    <property type="project" value="TreeGrafter"/>
</dbReference>
<feature type="domain" description="DUSP" evidence="13">
    <location>
        <begin position="812"/>
        <end position="922"/>
    </location>
</feature>
<dbReference type="Pfam" id="PF00240">
    <property type="entry name" value="ubiquitin"/>
    <property type="match status" value="1"/>
</dbReference>
<comment type="subcellular location">
    <subcellularLocation>
        <location evidence="2">Nucleus</location>
    </subcellularLocation>
</comment>
<dbReference type="GO" id="GO:0005634">
    <property type="term" value="C:nucleus"/>
    <property type="evidence" value="ECO:0007669"/>
    <property type="project" value="UniProtKB-SubCell"/>
</dbReference>
<protein>
    <recommendedName>
        <fullName evidence="4">ubiquitinyl hydrolase 1</fullName>
        <ecNumber evidence="4">3.4.19.12</ecNumber>
    </recommendedName>
</protein>
<feature type="compositionally biased region" description="Basic and acidic residues" evidence="10">
    <location>
        <begin position="1081"/>
        <end position="1093"/>
    </location>
</feature>
<feature type="compositionally biased region" description="Basic and acidic residues" evidence="10">
    <location>
        <begin position="1045"/>
        <end position="1058"/>
    </location>
</feature>
<organism evidence="14 15">
    <name type="scientific">Clathrus columnatus</name>
    <dbReference type="NCBI Taxonomy" id="1419009"/>
    <lineage>
        <taxon>Eukaryota</taxon>
        <taxon>Fungi</taxon>
        <taxon>Dikarya</taxon>
        <taxon>Basidiomycota</taxon>
        <taxon>Agaricomycotina</taxon>
        <taxon>Agaricomycetes</taxon>
        <taxon>Phallomycetidae</taxon>
        <taxon>Phallales</taxon>
        <taxon>Clathraceae</taxon>
        <taxon>Clathrus</taxon>
    </lineage>
</organism>
<dbReference type="InterPro" id="IPR035927">
    <property type="entry name" value="DUSP-like_sf"/>
</dbReference>
<evidence type="ECO:0000256" key="3">
    <source>
        <dbReference type="ARBA" id="ARBA00009085"/>
    </source>
</evidence>
<dbReference type="Proteomes" id="UP001050691">
    <property type="component" value="Unassembled WGS sequence"/>
</dbReference>
<evidence type="ECO:0000256" key="7">
    <source>
        <dbReference type="ARBA" id="ARBA00022801"/>
    </source>
</evidence>
<keyword evidence="5" id="KW-0645">Protease</keyword>
<dbReference type="PROSITE" id="PS50235">
    <property type="entry name" value="USP_3"/>
    <property type="match status" value="1"/>
</dbReference>
<evidence type="ECO:0000256" key="6">
    <source>
        <dbReference type="ARBA" id="ARBA00022786"/>
    </source>
</evidence>
<evidence type="ECO:0000256" key="1">
    <source>
        <dbReference type="ARBA" id="ARBA00000707"/>
    </source>
</evidence>
<accession>A0AAV5AHR8</accession>
<dbReference type="PROSITE" id="PS51283">
    <property type="entry name" value="DUSP"/>
    <property type="match status" value="1"/>
</dbReference>
<evidence type="ECO:0000256" key="8">
    <source>
        <dbReference type="ARBA" id="ARBA00022807"/>
    </source>
</evidence>
<keyword evidence="15" id="KW-1185">Reference proteome</keyword>
<dbReference type="SUPFAM" id="SSF54001">
    <property type="entry name" value="Cysteine proteinases"/>
    <property type="match status" value="1"/>
</dbReference>
<dbReference type="InterPro" id="IPR018200">
    <property type="entry name" value="USP_CS"/>
</dbReference>
<feature type="region of interest" description="Disordered" evidence="10">
    <location>
        <begin position="1043"/>
        <end position="1103"/>
    </location>
</feature>
<dbReference type="InterPro" id="IPR038765">
    <property type="entry name" value="Papain-like_cys_pep_sf"/>
</dbReference>
<feature type="region of interest" description="Disordered" evidence="10">
    <location>
        <begin position="1"/>
        <end position="20"/>
    </location>
</feature>
<dbReference type="Pfam" id="PF00443">
    <property type="entry name" value="UCH"/>
    <property type="match status" value="1"/>
</dbReference>
<dbReference type="GO" id="GO:0004843">
    <property type="term" value="F:cysteine-type deubiquitinase activity"/>
    <property type="evidence" value="ECO:0007669"/>
    <property type="project" value="UniProtKB-EC"/>
</dbReference>
<reference evidence="14" key="1">
    <citation type="submission" date="2021-10" db="EMBL/GenBank/DDBJ databases">
        <title>De novo Genome Assembly of Clathrus columnatus (Basidiomycota, Fungi) Using Illumina and Nanopore Sequence Data.</title>
        <authorList>
            <person name="Ogiso-Tanaka E."/>
            <person name="Itagaki H."/>
            <person name="Hosoya T."/>
            <person name="Hosaka K."/>
        </authorList>
    </citation>
    <scope>NUCLEOTIDE SEQUENCE</scope>
    <source>
        <strain evidence="14">MO-923</strain>
    </source>
</reference>
<dbReference type="AlphaFoldDB" id="A0AAV5AHR8"/>
<evidence type="ECO:0000313" key="14">
    <source>
        <dbReference type="EMBL" id="GJJ12668.1"/>
    </source>
</evidence>
<feature type="compositionally biased region" description="Basic residues" evidence="10">
    <location>
        <begin position="1"/>
        <end position="11"/>
    </location>
</feature>
<dbReference type="PANTHER" id="PTHR24006:SF722">
    <property type="entry name" value="UBIQUITIN CARBOXYL-TERMINAL HYDROLASE 48"/>
    <property type="match status" value="1"/>
</dbReference>
<dbReference type="SUPFAM" id="SSF54236">
    <property type="entry name" value="Ubiquitin-like"/>
    <property type="match status" value="1"/>
</dbReference>
<dbReference type="InterPro" id="IPR006615">
    <property type="entry name" value="Pept_C19_DUSP"/>
</dbReference>
<evidence type="ECO:0000259" key="11">
    <source>
        <dbReference type="PROSITE" id="PS50053"/>
    </source>
</evidence>
<name>A0AAV5AHR8_9AGAM</name>
<keyword evidence="7" id="KW-0378">Hydrolase</keyword>
<feature type="domain" description="USP" evidence="12">
    <location>
        <begin position="168"/>
        <end position="512"/>
    </location>
</feature>
<proteinExistence type="inferred from homology"/>
<evidence type="ECO:0000256" key="9">
    <source>
        <dbReference type="ARBA" id="ARBA00023242"/>
    </source>
</evidence>
<evidence type="ECO:0000256" key="4">
    <source>
        <dbReference type="ARBA" id="ARBA00012759"/>
    </source>
</evidence>
<dbReference type="EMBL" id="BPWL01000007">
    <property type="protein sequence ID" value="GJJ12668.1"/>
    <property type="molecule type" value="Genomic_DNA"/>
</dbReference>
<evidence type="ECO:0000259" key="13">
    <source>
        <dbReference type="PROSITE" id="PS51283"/>
    </source>
</evidence>
<dbReference type="GO" id="GO:0006508">
    <property type="term" value="P:proteolysis"/>
    <property type="evidence" value="ECO:0007669"/>
    <property type="project" value="UniProtKB-KW"/>
</dbReference>
<keyword evidence="8" id="KW-0788">Thiol protease</keyword>
<dbReference type="InterPro" id="IPR028889">
    <property type="entry name" value="USP"/>
</dbReference>
<evidence type="ECO:0000259" key="12">
    <source>
        <dbReference type="PROSITE" id="PS50235"/>
    </source>
</evidence>
<comment type="similarity">
    <text evidence="3">Belongs to the peptidase C19 family.</text>
</comment>
<evidence type="ECO:0000313" key="15">
    <source>
        <dbReference type="Proteomes" id="UP001050691"/>
    </source>
</evidence>
<evidence type="ECO:0000256" key="2">
    <source>
        <dbReference type="ARBA" id="ARBA00004123"/>
    </source>
</evidence>
<dbReference type="PROSITE" id="PS50053">
    <property type="entry name" value="UBIQUITIN_2"/>
    <property type="match status" value="1"/>
</dbReference>
<feature type="compositionally biased region" description="Basic and acidic residues" evidence="10">
    <location>
        <begin position="598"/>
        <end position="611"/>
    </location>
</feature>
<gene>
    <name evidence="14" type="ORF">Clacol_006912</name>
</gene>
<dbReference type="GO" id="GO:0016579">
    <property type="term" value="P:protein deubiquitination"/>
    <property type="evidence" value="ECO:0007669"/>
    <property type="project" value="InterPro"/>
</dbReference>
<comment type="catalytic activity">
    <reaction evidence="1">
        <text>Thiol-dependent hydrolysis of ester, thioester, amide, peptide and isopeptide bonds formed by the C-terminal Gly of ubiquitin (a 76-residue protein attached to proteins as an intracellular targeting signal).</text>
        <dbReference type="EC" id="3.4.19.12"/>
    </reaction>
</comment>
<comment type="caution">
    <text evidence="14">The sequence shown here is derived from an EMBL/GenBank/DDBJ whole genome shotgun (WGS) entry which is preliminary data.</text>
</comment>
<dbReference type="InterPro" id="IPR029071">
    <property type="entry name" value="Ubiquitin-like_domsf"/>
</dbReference>
<evidence type="ECO:0000256" key="10">
    <source>
        <dbReference type="SAM" id="MobiDB-lite"/>
    </source>
</evidence>
<dbReference type="Gene3D" id="3.90.70.10">
    <property type="entry name" value="Cysteine proteinases"/>
    <property type="match status" value="1"/>
</dbReference>
<feature type="region of interest" description="Disordered" evidence="10">
    <location>
        <begin position="597"/>
        <end position="641"/>
    </location>
</feature>
<dbReference type="EC" id="3.4.19.12" evidence="4"/>